<feature type="compositionally biased region" description="Low complexity" evidence="1">
    <location>
        <begin position="39"/>
        <end position="59"/>
    </location>
</feature>
<dbReference type="AlphaFoldDB" id="A0A398CSI7"/>
<keyword evidence="2" id="KW-0732">Signal</keyword>
<feature type="compositionally biased region" description="Basic and acidic residues" evidence="1">
    <location>
        <begin position="307"/>
        <end position="331"/>
    </location>
</feature>
<keyword evidence="4" id="KW-1185">Reference proteome</keyword>
<name>A0A398CSI7_9BACL</name>
<evidence type="ECO:0000256" key="1">
    <source>
        <dbReference type="SAM" id="MobiDB-lite"/>
    </source>
</evidence>
<accession>A0A398CSI7</accession>
<feature type="chain" id="PRO_5017279124" description="Lipoprotein" evidence="2">
    <location>
        <begin position="26"/>
        <end position="338"/>
    </location>
</feature>
<evidence type="ECO:0000256" key="2">
    <source>
        <dbReference type="SAM" id="SignalP"/>
    </source>
</evidence>
<dbReference type="Proteomes" id="UP000266340">
    <property type="component" value="Unassembled WGS sequence"/>
</dbReference>
<comment type="caution">
    <text evidence="3">The sequence shown here is derived from an EMBL/GenBank/DDBJ whole genome shotgun (WGS) entry which is preliminary data.</text>
</comment>
<feature type="region of interest" description="Disordered" evidence="1">
    <location>
        <begin position="25"/>
        <end position="60"/>
    </location>
</feature>
<gene>
    <name evidence="3" type="ORF">D3H35_10455</name>
</gene>
<sequence>MKTSKKTKALLFVIAAALVLGGCGARKEESPANTSSAESPAGAPTETSSASPSSSEPAGQTILEAFKEKAQAGQAAPDELFGELKDALGKSDTSTADELIRAMETYYDANLETTSKKFEEENIQKSLAELQFPVTEEQIKAIPDESVKKLAEDAIDGGYKLETAEGFVFPIVDYAKLQEIDDGASPSMQAYLALQATESNEATAKDAGLVITWEQLADRALAAEAFIRQYPDSPERVKVEDRFANYLNMYLTGLNNTPIFDYETFKALPEVKAQYKKTAEAHPDTVTGKLAKELLDVLAKTNDKVFDKSKDGSQQDVPEVKAFRDGLETEARNALPKA</sequence>
<dbReference type="PROSITE" id="PS51257">
    <property type="entry name" value="PROKAR_LIPOPROTEIN"/>
    <property type="match status" value="1"/>
</dbReference>
<feature type="region of interest" description="Disordered" evidence="1">
    <location>
        <begin position="307"/>
        <end position="338"/>
    </location>
</feature>
<evidence type="ECO:0000313" key="4">
    <source>
        <dbReference type="Proteomes" id="UP000266340"/>
    </source>
</evidence>
<protein>
    <recommendedName>
        <fullName evidence="5">Lipoprotein</fullName>
    </recommendedName>
</protein>
<dbReference type="EMBL" id="QXJM01000032">
    <property type="protein sequence ID" value="RIE03708.1"/>
    <property type="molecule type" value="Genomic_DNA"/>
</dbReference>
<feature type="signal peptide" evidence="2">
    <location>
        <begin position="1"/>
        <end position="25"/>
    </location>
</feature>
<reference evidence="3 4" key="1">
    <citation type="submission" date="2018-09" db="EMBL/GenBank/DDBJ databases">
        <title>Cohnella cavernae sp. nov., isolated from a karst cave.</title>
        <authorList>
            <person name="Zhu H."/>
        </authorList>
    </citation>
    <scope>NUCLEOTIDE SEQUENCE [LARGE SCALE GENOMIC DNA]</scope>
    <source>
        <strain evidence="3 4">K2E09-144</strain>
    </source>
</reference>
<dbReference type="OrthoDB" id="1707591at2"/>
<evidence type="ECO:0008006" key="5">
    <source>
        <dbReference type="Google" id="ProtNLM"/>
    </source>
</evidence>
<organism evidence="3 4">
    <name type="scientific">Cohnella faecalis</name>
    <dbReference type="NCBI Taxonomy" id="2315694"/>
    <lineage>
        <taxon>Bacteria</taxon>
        <taxon>Bacillati</taxon>
        <taxon>Bacillota</taxon>
        <taxon>Bacilli</taxon>
        <taxon>Bacillales</taxon>
        <taxon>Paenibacillaceae</taxon>
        <taxon>Cohnella</taxon>
    </lineage>
</organism>
<proteinExistence type="predicted"/>
<dbReference type="RefSeq" id="WP_119149095.1">
    <property type="nucleotide sequence ID" value="NZ_JBHSOV010000021.1"/>
</dbReference>
<evidence type="ECO:0000313" key="3">
    <source>
        <dbReference type="EMBL" id="RIE03708.1"/>
    </source>
</evidence>